<dbReference type="OrthoDB" id="9782569at2"/>
<dbReference type="GO" id="GO:0022877">
    <property type="term" value="F:protein-N(PI)-phosphohistidine-fructose phosphotransferase system transporter activity"/>
    <property type="evidence" value="ECO:0007669"/>
    <property type="project" value="InterPro"/>
</dbReference>
<gene>
    <name evidence="9" type="ORF">FYJ27_00925</name>
    <name evidence="8" type="ORF">L0P62_05220</name>
</gene>
<evidence type="ECO:0000256" key="1">
    <source>
        <dbReference type="ARBA" id="ARBA00022448"/>
    </source>
</evidence>
<keyword evidence="5" id="KW-0598">Phosphotransferase system</keyword>
<dbReference type="SUPFAM" id="SSF52794">
    <property type="entry name" value="PTS system IIB component-like"/>
    <property type="match status" value="1"/>
</dbReference>
<dbReference type="CDD" id="cd05569">
    <property type="entry name" value="PTS_IIB_fructose"/>
    <property type="match status" value="1"/>
</dbReference>
<dbReference type="PANTHER" id="PTHR30505">
    <property type="entry name" value="FRUCTOSE-LIKE PERMEASE"/>
    <property type="match status" value="1"/>
</dbReference>
<keyword evidence="3" id="KW-0762">Sugar transport</keyword>
<evidence type="ECO:0000256" key="4">
    <source>
        <dbReference type="ARBA" id="ARBA00022679"/>
    </source>
</evidence>
<evidence type="ECO:0000313" key="10">
    <source>
        <dbReference type="Proteomes" id="UP000462760"/>
    </source>
</evidence>
<dbReference type="EC" id="2.7.1.202" evidence="8"/>
<dbReference type="GO" id="GO:0090563">
    <property type="term" value="F:protein-phosphocysteine-sugar phosphotransferase activity"/>
    <property type="evidence" value="ECO:0007669"/>
    <property type="project" value="TreeGrafter"/>
</dbReference>
<dbReference type="EMBL" id="VULR01000001">
    <property type="protein sequence ID" value="MSS42300.1"/>
    <property type="molecule type" value="Genomic_DNA"/>
</dbReference>
<sequence length="97" mass="10527">MNILAVTSCPLGIVCTNLAKEALEQAAKQANVNIKVETQGIFIENEITSSDIKKAKAVILTNDGPIDGKERFEGLPVIYVSCKDIIQNSLNIIKNIK</sequence>
<keyword evidence="11" id="KW-1185">Reference proteome</keyword>
<comment type="caution">
    <text evidence="9">The sequence shown here is derived from an EMBL/GenBank/DDBJ whole genome shotgun (WGS) entry which is preliminary data.</text>
</comment>
<dbReference type="Pfam" id="PF02302">
    <property type="entry name" value="PTS_IIB"/>
    <property type="match status" value="1"/>
</dbReference>
<dbReference type="Proteomes" id="UP001108123">
    <property type="component" value="Unassembled WGS sequence"/>
</dbReference>
<dbReference type="GO" id="GO:0009401">
    <property type="term" value="P:phosphoenolpyruvate-dependent sugar phosphotransferase system"/>
    <property type="evidence" value="ECO:0007669"/>
    <property type="project" value="UniProtKB-KW"/>
</dbReference>
<evidence type="ECO:0000256" key="5">
    <source>
        <dbReference type="ARBA" id="ARBA00022683"/>
    </source>
</evidence>
<dbReference type="InterPro" id="IPR036095">
    <property type="entry name" value="PTS_EIIB-like_sf"/>
</dbReference>
<dbReference type="NCBIfam" id="TIGR00829">
    <property type="entry name" value="FRU"/>
    <property type="match status" value="1"/>
</dbReference>
<keyword evidence="4 8" id="KW-0808">Transferase</keyword>
<evidence type="ECO:0000256" key="3">
    <source>
        <dbReference type="ARBA" id="ARBA00022597"/>
    </source>
</evidence>
<evidence type="ECO:0000259" key="7">
    <source>
        <dbReference type="PROSITE" id="PS51099"/>
    </source>
</evidence>
<reference evidence="8" key="2">
    <citation type="submission" date="2022-01" db="EMBL/GenBank/DDBJ databases">
        <title>Collection of gut derived symbiotic bacterial strains cultured from healthy donors.</title>
        <authorList>
            <person name="Lin H."/>
            <person name="Kohout C."/>
            <person name="Waligurski E."/>
            <person name="Pamer E.G."/>
        </authorList>
    </citation>
    <scope>NUCLEOTIDE SEQUENCE</scope>
    <source>
        <strain evidence="8">MSK.14.39</strain>
    </source>
</reference>
<name>A0A844FE97_9FIRM</name>
<evidence type="ECO:0000256" key="6">
    <source>
        <dbReference type="ARBA" id="ARBA00022777"/>
    </source>
</evidence>
<dbReference type="PROSITE" id="PS51099">
    <property type="entry name" value="PTS_EIIB_TYPE_2"/>
    <property type="match status" value="1"/>
</dbReference>
<reference evidence="9 10" key="1">
    <citation type="submission" date="2019-08" db="EMBL/GenBank/DDBJ databases">
        <title>In-depth cultivation of the pig gut microbiome towards novel bacterial diversity and tailored functional studies.</title>
        <authorList>
            <person name="Wylensek D."/>
            <person name="Hitch T.C.A."/>
            <person name="Clavel T."/>
        </authorList>
    </citation>
    <scope>NUCLEOTIDE SEQUENCE [LARGE SCALE GENOMIC DNA]</scope>
    <source>
        <strain evidence="9 10">Med78-601-WT-4W-RMD-3</strain>
    </source>
</reference>
<dbReference type="AlphaFoldDB" id="A0A844FE97"/>
<dbReference type="GO" id="GO:0005886">
    <property type="term" value="C:plasma membrane"/>
    <property type="evidence" value="ECO:0007669"/>
    <property type="project" value="TreeGrafter"/>
</dbReference>
<dbReference type="InterPro" id="IPR003501">
    <property type="entry name" value="PTS_EIIB_2/3"/>
</dbReference>
<proteinExistence type="predicted"/>
<dbReference type="InterPro" id="IPR050864">
    <property type="entry name" value="Bacterial_PTS_Sugar_Transport"/>
</dbReference>
<keyword evidence="1" id="KW-0813">Transport</keyword>
<dbReference type="InterPro" id="IPR003353">
    <property type="entry name" value="PTS_IIB_fruc"/>
</dbReference>
<dbReference type="GO" id="GO:0016301">
    <property type="term" value="F:kinase activity"/>
    <property type="evidence" value="ECO:0007669"/>
    <property type="project" value="UniProtKB-KW"/>
</dbReference>
<dbReference type="EMBL" id="JAKNID010000014">
    <property type="protein sequence ID" value="MCG4564846.1"/>
    <property type="molecule type" value="Genomic_DNA"/>
</dbReference>
<accession>A0A844FE97</accession>
<organism evidence="9 10">
    <name type="scientific">Anaerosalibacter bizertensis</name>
    <dbReference type="NCBI Taxonomy" id="932217"/>
    <lineage>
        <taxon>Bacteria</taxon>
        <taxon>Bacillati</taxon>
        <taxon>Bacillota</taxon>
        <taxon>Tissierellia</taxon>
        <taxon>Tissierellales</taxon>
        <taxon>Sporanaerobacteraceae</taxon>
        <taxon>Anaerosalibacter</taxon>
    </lineage>
</organism>
<protein>
    <submittedName>
        <fullName evidence="8">Fructose PTS transporter subunit IIB</fullName>
        <ecNumber evidence="8">2.7.1.202</ecNumber>
    </submittedName>
    <submittedName>
        <fullName evidence="9">PTS fructose transporter subunit IIB</fullName>
    </submittedName>
</protein>
<dbReference type="PANTHER" id="PTHR30505:SF0">
    <property type="entry name" value="FRUCTOSE-LIKE PTS SYSTEM EIIBC COMPONENT-RELATED"/>
    <property type="match status" value="1"/>
</dbReference>
<keyword evidence="6" id="KW-0418">Kinase</keyword>
<dbReference type="RefSeq" id="WP_154481707.1">
    <property type="nucleotide sequence ID" value="NZ_JAHLOA010000008.1"/>
</dbReference>
<feature type="domain" description="PTS EIIB type-2" evidence="7">
    <location>
        <begin position="1"/>
        <end position="97"/>
    </location>
</feature>
<evidence type="ECO:0000313" key="9">
    <source>
        <dbReference type="EMBL" id="MSS42300.1"/>
    </source>
</evidence>
<evidence type="ECO:0000256" key="2">
    <source>
        <dbReference type="ARBA" id="ARBA00022553"/>
    </source>
</evidence>
<evidence type="ECO:0000313" key="11">
    <source>
        <dbReference type="Proteomes" id="UP001108123"/>
    </source>
</evidence>
<dbReference type="Gene3D" id="3.40.50.2300">
    <property type="match status" value="1"/>
</dbReference>
<keyword evidence="2" id="KW-0597">Phosphoprotein</keyword>
<dbReference type="Proteomes" id="UP000462760">
    <property type="component" value="Unassembled WGS sequence"/>
</dbReference>
<dbReference type="InterPro" id="IPR013011">
    <property type="entry name" value="PTS_EIIB_2"/>
</dbReference>
<evidence type="ECO:0000313" key="8">
    <source>
        <dbReference type="EMBL" id="MCG4564846.1"/>
    </source>
</evidence>